<keyword evidence="3" id="KW-1185">Reference proteome</keyword>
<protein>
    <submittedName>
        <fullName evidence="2">Holin</fullName>
    </submittedName>
</protein>
<evidence type="ECO:0000313" key="2">
    <source>
        <dbReference type="EMBL" id="AUV57126.1"/>
    </source>
</evidence>
<keyword evidence="1" id="KW-0472">Membrane</keyword>
<keyword evidence="1" id="KW-1133">Transmembrane helix</keyword>
<feature type="transmembrane region" description="Helical" evidence="1">
    <location>
        <begin position="37"/>
        <end position="57"/>
    </location>
</feature>
<gene>
    <name evidence="2" type="ORF">Ec12</name>
</gene>
<dbReference type="Proteomes" id="UP000241856">
    <property type="component" value="Segment"/>
</dbReference>
<name>A0A2P0W9T8_9CAUD</name>
<reference evidence="2 3" key="1">
    <citation type="submission" date="2017-12" db="EMBL/GenBank/DDBJ databases">
        <title>Genomic analysis of a novel phage Ec_L1 lytic to Enterobacter cloacae.</title>
        <authorList>
            <person name="Li Z."/>
            <person name="Ren H."/>
            <person name="Xu Y."/>
        </authorList>
    </citation>
    <scope>NUCLEOTIDE SEQUENCE [LARGE SCALE GENOMIC DNA]</scope>
</reference>
<dbReference type="EMBL" id="MG732930">
    <property type="protein sequence ID" value="AUV57126.1"/>
    <property type="molecule type" value="Genomic_DNA"/>
</dbReference>
<sequence>MNQLSPSTKANVMRDFINSIAGTGGGVTLGGAAAGQLIIAGIGLIIMTAFGAWGAYLRWKDSKALHKALANGDVKEAVRIRSK</sequence>
<organism evidence="2 3">
    <name type="scientific">Enterobacter phage Ec_L1</name>
    <dbReference type="NCBI Taxonomy" id="2070180"/>
    <lineage>
        <taxon>Viruses</taxon>
        <taxon>Duplodnaviria</taxon>
        <taxon>Heunggongvirae</taxon>
        <taxon>Uroviricota</taxon>
        <taxon>Caudoviricetes</taxon>
        <taxon>Drexlerviridae</taxon>
        <taxon>Eclunavirus</taxon>
        <taxon>Eclunavirus EcL1</taxon>
    </lineage>
</organism>
<keyword evidence="1" id="KW-0812">Transmembrane</keyword>
<evidence type="ECO:0000256" key="1">
    <source>
        <dbReference type="SAM" id="Phobius"/>
    </source>
</evidence>
<evidence type="ECO:0000313" key="3">
    <source>
        <dbReference type="Proteomes" id="UP000241856"/>
    </source>
</evidence>
<proteinExistence type="predicted"/>
<accession>A0A2P0W9T8</accession>
<dbReference type="OrthoDB" id="24766at10239"/>